<dbReference type="GO" id="GO:0008982">
    <property type="term" value="F:protein-N(PI)-phosphohistidine-sugar phosphotransferase activity"/>
    <property type="evidence" value="ECO:0007669"/>
    <property type="project" value="InterPro"/>
</dbReference>
<dbReference type="STRING" id="521003.COLINT_03024"/>
<dbReference type="SUPFAM" id="SSF52728">
    <property type="entry name" value="PTS IIb component"/>
    <property type="match status" value="1"/>
</dbReference>
<dbReference type="Proteomes" id="UP000003295">
    <property type="component" value="Unassembled WGS sequence"/>
</dbReference>
<name>C4FAD2_9ACTN</name>
<dbReference type="InterPro" id="IPR004720">
    <property type="entry name" value="PTS_IIB_sorbose-sp"/>
</dbReference>
<evidence type="ECO:0000256" key="6">
    <source>
        <dbReference type="ARBA" id="ARBA00022683"/>
    </source>
</evidence>
<dbReference type="GO" id="GO:0016301">
    <property type="term" value="F:kinase activity"/>
    <property type="evidence" value="ECO:0007669"/>
    <property type="project" value="UniProtKB-KW"/>
</dbReference>
<proteinExistence type="predicted"/>
<dbReference type="Gene3D" id="3.40.35.10">
    <property type="entry name" value="Phosphotransferase system, sorbose subfamily IIB component"/>
    <property type="match status" value="1"/>
</dbReference>
<evidence type="ECO:0000256" key="4">
    <source>
        <dbReference type="ARBA" id="ARBA00022597"/>
    </source>
</evidence>
<evidence type="ECO:0000256" key="1">
    <source>
        <dbReference type="ARBA" id="ARBA00004496"/>
    </source>
</evidence>
<sequence>MAPHVLRHLLEAMNISANDKENIMALKLVDIDDRLIHGQVATTWIPDFGIESAIIVSDKVANDPVQKSVAGLAAPDIKVSVFGVDKFIEVLKKTELKKATMVLFTNPIDALKLHENGLPFDYLNVSGMRFNDQRHRLHKNMSVTAEEKAAFEELIGLGVECWMQTTTRDSKEPVSELLKNY</sequence>
<protein>
    <submittedName>
        <fullName evidence="9">PTS system sorbose subfamily IIB component</fullName>
    </submittedName>
</protein>
<dbReference type="HOGENOM" id="CLU_116175_1_0_11"/>
<dbReference type="GO" id="GO:0009401">
    <property type="term" value="P:phosphoenolpyruvate-dependent sugar phosphotransferase system"/>
    <property type="evidence" value="ECO:0007669"/>
    <property type="project" value="UniProtKB-KW"/>
</dbReference>
<dbReference type="PROSITE" id="PS51101">
    <property type="entry name" value="PTS_EIIB_TYPE_4"/>
    <property type="match status" value="1"/>
</dbReference>
<dbReference type="EMBL" id="ABXH02000018">
    <property type="protein sequence ID" value="EEP44209.1"/>
    <property type="molecule type" value="Genomic_DNA"/>
</dbReference>
<keyword evidence="5" id="KW-0808">Transferase</keyword>
<keyword evidence="6" id="KW-0598">Phosphotransferase system</keyword>
<comment type="subcellular location">
    <subcellularLocation>
        <location evidence="1">Cytoplasm</location>
    </subcellularLocation>
</comment>
<organism evidence="9 10">
    <name type="scientific">Collinsella intestinalis DSM 13280</name>
    <dbReference type="NCBI Taxonomy" id="521003"/>
    <lineage>
        <taxon>Bacteria</taxon>
        <taxon>Bacillati</taxon>
        <taxon>Actinomycetota</taxon>
        <taxon>Coriobacteriia</taxon>
        <taxon>Coriobacteriales</taxon>
        <taxon>Coriobacteriaceae</taxon>
        <taxon>Collinsella</taxon>
    </lineage>
</organism>
<comment type="caution">
    <text evidence="9">The sequence shown here is derived from an EMBL/GenBank/DDBJ whole genome shotgun (WGS) entry which is preliminary data.</text>
</comment>
<reference evidence="9 10" key="1">
    <citation type="submission" date="2009-04" db="EMBL/GenBank/DDBJ databases">
        <authorList>
            <person name="Weinstock G."/>
            <person name="Sodergren E."/>
            <person name="Clifton S."/>
            <person name="Fulton L."/>
            <person name="Fulton B."/>
            <person name="Courtney L."/>
            <person name="Fronick C."/>
            <person name="Harrison M."/>
            <person name="Strong C."/>
            <person name="Farmer C."/>
            <person name="Delahaunty K."/>
            <person name="Markovic C."/>
            <person name="Hall O."/>
            <person name="Minx P."/>
            <person name="Tomlinson C."/>
            <person name="Mitreva M."/>
            <person name="Nelson J."/>
            <person name="Hou S."/>
            <person name="Wollam A."/>
            <person name="Pepin K.H."/>
            <person name="Johnson M."/>
            <person name="Bhonagiri V."/>
            <person name="Nash W.E."/>
            <person name="Warren W."/>
            <person name="Chinwalla A."/>
            <person name="Mardis E.R."/>
            <person name="Wilson R.K."/>
        </authorList>
    </citation>
    <scope>NUCLEOTIDE SEQUENCE [LARGE SCALE GENOMIC DNA]</scope>
    <source>
        <strain evidence="9 10">DSM 13280</strain>
    </source>
</reference>
<dbReference type="Pfam" id="PF03830">
    <property type="entry name" value="PTSIIB_sorb"/>
    <property type="match status" value="1"/>
</dbReference>
<dbReference type="GO" id="GO:0005737">
    <property type="term" value="C:cytoplasm"/>
    <property type="evidence" value="ECO:0007669"/>
    <property type="project" value="UniProtKB-SubCell"/>
</dbReference>
<evidence type="ECO:0000313" key="9">
    <source>
        <dbReference type="EMBL" id="EEP44209.1"/>
    </source>
</evidence>
<evidence type="ECO:0000256" key="2">
    <source>
        <dbReference type="ARBA" id="ARBA00022448"/>
    </source>
</evidence>
<keyword evidence="7" id="KW-0418">Kinase</keyword>
<keyword evidence="4" id="KW-0762">Sugar transport</keyword>
<dbReference type="InterPro" id="IPR036667">
    <property type="entry name" value="PTS_IIB_sorbose-sp_sf"/>
</dbReference>
<dbReference type="eggNOG" id="COG3444">
    <property type="taxonomic scope" value="Bacteria"/>
</dbReference>
<keyword evidence="2" id="KW-0813">Transport</keyword>
<evidence type="ECO:0000256" key="5">
    <source>
        <dbReference type="ARBA" id="ARBA00022679"/>
    </source>
</evidence>
<accession>C4FAD2</accession>
<keyword evidence="3" id="KW-0963">Cytoplasm</keyword>
<dbReference type="AlphaFoldDB" id="C4FAD2"/>
<evidence type="ECO:0000256" key="3">
    <source>
        <dbReference type="ARBA" id="ARBA00022490"/>
    </source>
</evidence>
<evidence type="ECO:0000313" key="10">
    <source>
        <dbReference type="Proteomes" id="UP000003295"/>
    </source>
</evidence>
<gene>
    <name evidence="9" type="ORF">COLINT_03024</name>
</gene>
<evidence type="ECO:0000256" key="7">
    <source>
        <dbReference type="ARBA" id="ARBA00022777"/>
    </source>
</evidence>
<evidence type="ECO:0000259" key="8">
    <source>
        <dbReference type="PROSITE" id="PS51101"/>
    </source>
</evidence>
<feature type="domain" description="PTS EIIB type-4" evidence="8">
    <location>
        <begin position="22"/>
        <end position="181"/>
    </location>
</feature>